<evidence type="ECO:0000313" key="3">
    <source>
        <dbReference type="EMBL" id="KAK2090748.1"/>
    </source>
</evidence>
<dbReference type="InterPro" id="IPR041432">
    <property type="entry name" value="UBP13_Znf-UBP_var"/>
</dbReference>
<feature type="region of interest" description="Disordered" evidence="1">
    <location>
        <begin position="267"/>
        <end position="318"/>
    </location>
</feature>
<feature type="compositionally biased region" description="Low complexity" evidence="1">
    <location>
        <begin position="289"/>
        <end position="300"/>
    </location>
</feature>
<comment type="caution">
    <text evidence="3">The sequence shown here is derived from an EMBL/GenBank/DDBJ whole genome shotgun (WGS) entry which is preliminary data.</text>
</comment>
<feature type="domain" description="Ubiquitinyl hydrolase variant UBP zinc finger" evidence="2">
    <location>
        <begin position="242"/>
        <end position="265"/>
    </location>
</feature>
<feature type="compositionally biased region" description="Pro residues" evidence="1">
    <location>
        <begin position="76"/>
        <end position="89"/>
    </location>
</feature>
<dbReference type="EMBL" id="JASSZA010000016">
    <property type="protein sequence ID" value="KAK2090748.1"/>
    <property type="molecule type" value="Genomic_DNA"/>
</dbReference>
<evidence type="ECO:0000256" key="1">
    <source>
        <dbReference type="SAM" id="MobiDB-lite"/>
    </source>
</evidence>
<evidence type="ECO:0000313" key="4">
    <source>
        <dbReference type="Proteomes" id="UP001266305"/>
    </source>
</evidence>
<dbReference type="Pfam" id="PF17807">
    <property type="entry name" value="zf-UBP_var"/>
    <property type="match status" value="1"/>
</dbReference>
<dbReference type="Gene3D" id="3.30.40.10">
    <property type="entry name" value="Zinc/RING finger domain, C3HC4 (zinc finger)"/>
    <property type="match status" value="1"/>
</dbReference>
<feature type="compositionally biased region" description="Low complexity" evidence="1">
    <location>
        <begin position="66"/>
        <end position="75"/>
    </location>
</feature>
<reference evidence="3 4" key="1">
    <citation type="submission" date="2023-05" db="EMBL/GenBank/DDBJ databases">
        <title>B98-5 Cell Line De Novo Hybrid Assembly: An Optical Mapping Approach.</title>
        <authorList>
            <person name="Kananen K."/>
            <person name="Auerbach J.A."/>
            <person name="Kautto E."/>
            <person name="Blachly J.S."/>
        </authorList>
    </citation>
    <scope>NUCLEOTIDE SEQUENCE [LARGE SCALE GENOMIC DNA]</scope>
    <source>
        <strain evidence="3">B95-8</strain>
        <tissue evidence="3">Cell line</tissue>
    </source>
</reference>
<dbReference type="Proteomes" id="UP001266305">
    <property type="component" value="Unassembled WGS sequence"/>
</dbReference>
<keyword evidence="4" id="KW-1185">Reference proteome</keyword>
<feature type="compositionally biased region" description="Pro residues" evidence="1">
    <location>
        <begin position="144"/>
        <end position="162"/>
    </location>
</feature>
<protein>
    <recommendedName>
        <fullName evidence="2">Ubiquitinyl hydrolase variant UBP zinc finger domain-containing protein</fullName>
    </recommendedName>
</protein>
<gene>
    <name evidence="3" type="ORF">P7K49_030032</name>
</gene>
<accession>A0ABQ9U104</accession>
<feature type="region of interest" description="Disordered" evidence="1">
    <location>
        <begin position="1"/>
        <end position="170"/>
    </location>
</feature>
<proteinExistence type="predicted"/>
<sequence length="379" mass="40036">MLDPTVGSRSAHRVPPPPNPGTSSLPSSASRFVRPPRSCPAQIQAPRPCFPWCSLRPPRPHPRPLPALRLGLPSPRRSPSPPGAPPPTRPLRCSPSPALPFPALPLTHPSPVLPPPAHRGSTPHRRSPVRRSLLGAVLPALRRSPPPGAPPHPPPGAPPTRPPRGAAAGRETRHWIKIAASPAPAPRRCPRPAPAGSAHWAPAAPLRCGCSCRRGALLGMPGGRKMAAGDLGELLVPHMPAIRVPRSGDRVYKSECAFSFDSPVSRRRGRGAGAWDLPARRTRLRDPRGAPVPAAEAGLEAPPPGKTRNPGASGPTRTSQIVCVLLGPERRAGGRAEAPDADSPPFLLLLHETSPHAADSRPLCSRDHLLCPGPRCRQL</sequence>
<dbReference type="InterPro" id="IPR013083">
    <property type="entry name" value="Znf_RING/FYVE/PHD"/>
</dbReference>
<evidence type="ECO:0000259" key="2">
    <source>
        <dbReference type="Pfam" id="PF17807"/>
    </source>
</evidence>
<name>A0ABQ9U104_SAGOE</name>
<organism evidence="3 4">
    <name type="scientific">Saguinus oedipus</name>
    <name type="common">Cotton-top tamarin</name>
    <name type="synonym">Oedipomidas oedipus</name>
    <dbReference type="NCBI Taxonomy" id="9490"/>
    <lineage>
        <taxon>Eukaryota</taxon>
        <taxon>Metazoa</taxon>
        <taxon>Chordata</taxon>
        <taxon>Craniata</taxon>
        <taxon>Vertebrata</taxon>
        <taxon>Euteleostomi</taxon>
        <taxon>Mammalia</taxon>
        <taxon>Eutheria</taxon>
        <taxon>Euarchontoglires</taxon>
        <taxon>Primates</taxon>
        <taxon>Haplorrhini</taxon>
        <taxon>Platyrrhini</taxon>
        <taxon>Cebidae</taxon>
        <taxon>Callitrichinae</taxon>
        <taxon>Saguinus</taxon>
    </lineage>
</organism>